<dbReference type="AlphaFoldDB" id="A0A250IC83"/>
<dbReference type="EMBL" id="CP022163">
    <property type="protein sequence ID" value="ATB29464.1"/>
    <property type="molecule type" value="Genomic_DNA"/>
</dbReference>
<protein>
    <submittedName>
        <fullName evidence="3">Uncharacterized protein</fullName>
    </submittedName>
</protein>
<evidence type="ECO:0000256" key="2">
    <source>
        <dbReference type="SAM" id="Phobius"/>
    </source>
</evidence>
<keyword evidence="2" id="KW-1133">Transmembrane helix</keyword>
<reference evidence="3 4" key="1">
    <citation type="submission" date="2017-06" db="EMBL/GenBank/DDBJ databases">
        <authorList>
            <person name="Kim H.J."/>
            <person name="Triplett B.A."/>
        </authorList>
    </citation>
    <scope>NUCLEOTIDE SEQUENCE [LARGE SCALE GENOMIC DNA]</scope>
    <source>
        <strain evidence="3 4">DSM 14713</strain>
    </source>
</reference>
<feature type="region of interest" description="Disordered" evidence="1">
    <location>
        <begin position="77"/>
        <end position="104"/>
    </location>
</feature>
<evidence type="ECO:0000313" key="4">
    <source>
        <dbReference type="Proteomes" id="UP000217289"/>
    </source>
</evidence>
<dbReference type="RefSeq" id="WP_157774965.1">
    <property type="nucleotide sequence ID" value="NZ_CP022163.1"/>
</dbReference>
<evidence type="ECO:0000313" key="3">
    <source>
        <dbReference type="EMBL" id="ATB29464.1"/>
    </source>
</evidence>
<keyword evidence="2" id="KW-0472">Membrane</keyword>
<organism evidence="3 4">
    <name type="scientific">Melittangium boletus DSM 14713</name>
    <dbReference type="NCBI Taxonomy" id="1294270"/>
    <lineage>
        <taxon>Bacteria</taxon>
        <taxon>Pseudomonadati</taxon>
        <taxon>Myxococcota</taxon>
        <taxon>Myxococcia</taxon>
        <taxon>Myxococcales</taxon>
        <taxon>Cystobacterineae</taxon>
        <taxon>Archangiaceae</taxon>
        <taxon>Melittangium</taxon>
    </lineage>
</organism>
<keyword evidence="4" id="KW-1185">Reference proteome</keyword>
<dbReference type="KEGG" id="mbd:MEBOL_002914"/>
<dbReference type="OrthoDB" id="5504435at2"/>
<gene>
    <name evidence="3" type="ORF">MEBOL_002914</name>
</gene>
<name>A0A250IC83_9BACT</name>
<sequence length="423" mass="46891">MNRSTPSPGAFVPGFTSRRRRGAALVETVLLMIVLIPLLLYAFFLMDAAYMKLDLQESVVSSVWDVSTLNGENDIKKERGRYREDTPEKRGEDPDPKPSTWKSAPGWEKSFYASRSSYSDHTSAFEDGAEPGSPGLGDVTRINGNHNHEKHHKIYFAAQYTYRFEESAGSDTQFKCSMEDDNSWALDPIMLPRFADTYSKGGAVRCDAKGFIYNYIIPEKLFTQFTDVNLSNLTKRAKDSDSHVYQGRGRNIVATEKGSVYFNTWALETGAPRKAKQSEKIKEADIGDRGGLTSYTNLDGNPFYERVVNMSTTSAIATYGAVTAASLQFTSTSQSQLKMTVPPGVGSIREVGFLPTVAGVTLVSRYQPQAPGQTKGPALDLMSNSKFESTPYRNANTKYQTAYNKRGLYYMGCKTEQKDGACP</sequence>
<keyword evidence="2" id="KW-0812">Transmembrane</keyword>
<feature type="compositionally biased region" description="Basic and acidic residues" evidence="1">
    <location>
        <begin position="77"/>
        <end position="96"/>
    </location>
</feature>
<feature type="transmembrane region" description="Helical" evidence="2">
    <location>
        <begin position="24"/>
        <end position="46"/>
    </location>
</feature>
<dbReference type="Proteomes" id="UP000217289">
    <property type="component" value="Chromosome"/>
</dbReference>
<feature type="region of interest" description="Disordered" evidence="1">
    <location>
        <begin position="122"/>
        <end position="144"/>
    </location>
</feature>
<accession>A0A250IC83</accession>
<proteinExistence type="predicted"/>
<evidence type="ECO:0000256" key="1">
    <source>
        <dbReference type="SAM" id="MobiDB-lite"/>
    </source>
</evidence>